<organism evidence="7 8">
    <name type="scientific">Kordiimonas lacus</name>
    <dbReference type="NCBI Taxonomy" id="637679"/>
    <lineage>
        <taxon>Bacteria</taxon>
        <taxon>Pseudomonadati</taxon>
        <taxon>Pseudomonadota</taxon>
        <taxon>Alphaproteobacteria</taxon>
        <taxon>Kordiimonadales</taxon>
        <taxon>Kordiimonadaceae</taxon>
        <taxon>Kordiimonas</taxon>
    </lineage>
</organism>
<dbReference type="NCBIfam" id="NF033527">
    <property type="entry name" value="transpos_Tn3"/>
    <property type="match status" value="1"/>
</dbReference>
<keyword evidence="3" id="KW-0238">DNA-binding</keyword>
<reference evidence="7 8" key="1">
    <citation type="submission" date="2016-10" db="EMBL/GenBank/DDBJ databases">
        <authorList>
            <person name="de Groot N.N."/>
        </authorList>
    </citation>
    <scope>NUCLEOTIDE SEQUENCE [LARGE SCALE GENOMIC DNA]</scope>
    <source>
        <strain evidence="7 8">CGMCC 1.9109</strain>
    </source>
</reference>
<dbReference type="Proteomes" id="UP000183685">
    <property type="component" value="Unassembled WGS sequence"/>
</dbReference>
<evidence type="ECO:0000313" key="8">
    <source>
        <dbReference type="Proteomes" id="UP000183685"/>
    </source>
</evidence>
<comment type="similarity">
    <text evidence="1">Belongs to the transposase 7 family.</text>
</comment>
<proteinExistence type="inferred from homology"/>
<dbReference type="GO" id="GO:0006313">
    <property type="term" value="P:DNA transposition"/>
    <property type="evidence" value="ECO:0007669"/>
    <property type="project" value="InterPro"/>
</dbReference>
<sequence>MASLHETAYPRFKPNLTDHELREIYTPTSEEIAFCKANAQQSAGRLSMLILLKTVQRLGYFVKLSDVPQPIVTFLSDCSGFKLPKRTKLPEMDSSGTRTRFVTRIRTYLDMQANRKMVAEVVDQTASAAAQTKQELADIINVVIEELVRRRCELPGFTTLVRAARRARTSVNNRHYQELEEVLTLSEKERLDAMLIADNEQGSSEWRRLKREPRKPTNKEVRQYLRHIDWLKSWVGRLPPIKDIPAAKLRQFVLEARALDVADMRRLRPQKRYFLLVVLVHAQLRSVMDDAVEIFNRKIKGLHNTAEVKLAQYHLQQVKRAEKLIGQFRDVLGAYQDGDTDTERVTGMLAALNDDPFDVYTECEEHLAYAGNNYYPFMLSSYQPMRPLLLNCLELLEVQSSTNDRSVVDAVRFILAHRHSHKEALPIGDGGQEVDLSWLPDKWRRLVLGKTKGPTAKINRKYFELCTLTQVMKELKSCDLFVEHSDQYGDYRDQLVDWKTYEAQVPAFCQMMGISRDPAVFVSNMKSWLTETARKVDAQFPTNEYLDIIDDGFVLKKHSSRQKPAALAKIDTLISQRLPPTNILDILAETESWLDLHRHFGPLSGYDAKIDDPRKRFITTLFCYGCNLGPSQTARSVKDLSRKQVAWLNLHHVSEERLDKAIVEVINAYNKYRLPSYWGTGRRVSADGTKWNMYEQNLLSEYHIRYGGYGGIGYYHVSDKYIALFSHFIPCGVYEAIYILDGLIDNESDIQPDTIHGDTQAQSTPVFGLAHLLGINLMPRIRYIKDLTFFKADKETRFRHIEKLFSGSINWDIIATHLPDMLRIAISIKAGKLTPSAILRRLGTYSRKNKIYFAFRELGRVVRTEFLLNYITDVDLRRTIQASTNKSEEFNKFTKWLFFGGEGIIAQNVRHEQRKIIKYNHLVANMVILHNVEAMTRVLSELIEEGYPIDEDILAGFAPYRTESINRFGDYILDLNRKFRSMSFEARLLHKKDD</sequence>
<feature type="domain" description="DUF4158" evidence="6">
    <location>
        <begin position="6"/>
        <end position="166"/>
    </location>
</feature>
<evidence type="ECO:0000256" key="4">
    <source>
        <dbReference type="ARBA" id="ARBA00023172"/>
    </source>
</evidence>
<dbReference type="EMBL" id="FNAK01000002">
    <property type="protein sequence ID" value="SDD65631.1"/>
    <property type="molecule type" value="Genomic_DNA"/>
</dbReference>
<name>A0A1G6WII6_9PROT</name>
<evidence type="ECO:0000313" key="7">
    <source>
        <dbReference type="EMBL" id="SDD65631.1"/>
    </source>
</evidence>
<feature type="domain" description="Tn3 transposase DDE" evidence="5">
    <location>
        <begin position="585"/>
        <end position="971"/>
    </location>
</feature>
<dbReference type="OrthoDB" id="7281829at2"/>
<gene>
    <name evidence="7" type="ORF">SAMN04488071_1119</name>
</gene>
<accession>A0A1G6WII6</accession>
<evidence type="ECO:0000256" key="2">
    <source>
        <dbReference type="ARBA" id="ARBA00022578"/>
    </source>
</evidence>
<evidence type="ECO:0000256" key="1">
    <source>
        <dbReference type="ARBA" id="ARBA00009402"/>
    </source>
</evidence>
<protein>
    <submittedName>
        <fullName evidence="7">Transposase and inactivated derivatives, TnpA family</fullName>
    </submittedName>
</protein>
<keyword evidence="2" id="KW-0815">Transposition</keyword>
<keyword evidence="4" id="KW-0233">DNA recombination</keyword>
<evidence type="ECO:0000259" key="6">
    <source>
        <dbReference type="Pfam" id="PF13700"/>
    </source>
</evidence>
<keyword evidence="8" id="KW-1185">Reference proteome</keyword>
<dbReference type="RefSeq" id="WP_068306231.1">
    <property type="nucleotide sequence ID" value="NZ_FNAK01000002.1"/>
</dbReference>
<dbReference type="GO" id="GO:0004803">
    <property type="term" value="F:transposase activity"/>
    <property type="evidence" value="ECO:0007669"/>
    <property type="project" value="InterPro"/>
</dbReference>
<dbReference type="GO" id="GO:0003677">
    <property type="term" value="F:DNA binding"/>
    <property type="evidence" value="ECO:0007669"/>
    <property type="project" value="UniProtKB-KW"/>
</dbReference>
<dbReference type="InterPro" id="IPR047653">
    <property type="entry name" value="Tn3-like_transpos"/>
</dbReference>
<dbReference type="Pfam" id="PF13700">
    <property type="entry name" value="DUF4158"/>
    <property type="match status" value="1"/>
</dbReference>
<dbReference type="STRING" id="637679.GCA_001550055_02834"/>
<dbReference type="InterPro" id="IPR002513">
    <property type="entry name" value="Tn3_Tnp_DDE_dom"/>
</dbReference>
<evidence type="ECO:0000256" key="3">
    <source>
        <dbReference type="ARBA" id="ARBA00023125"/>
    </source>
</evidence>
<dbReference type="InterPro" id="IPR025296">
    <property type="entry name" value="DUF4158"/>
</dbReference>
<dbReference type="Pfam" id="PF01526">
    <property type="entry name" value="DDE_Tnp_Tn3"/>
    <property type="match status" value="1"/>
</dbReference>
<evidence type="ECO:0000259" key="5">
    <source>
        <dbReference type="Pfam" id="PF01526"/>
    </source>
</evidence>
<dbReference type="AlphaFoldDB" id="A0A1G6WII6"/>